<dbReference type="Proteomes" id="UP001057402">
    <property type="component" value="Chromosome 1"/>
</dbReference>
<protein>
    <submittedName>
        <fullName evidence="1">Uncharacterized protein</fullName>
    </submittedName>
</protein>
<evidence type="ECO:0000313" key="1">
    <source>
        <dbReference type="EMBL" id="KAI4388230.1"/>
    </source>
</evidence>
<comment type="caution">
    <text evidence="1">The sequence shown here is derived from an EMBL/GenBank/DDBJ whole genome shotgun (WGS) entry which is preliminary data.</text>
</comment>
<name>A0ACB9SA19_9MYRT</name>
<keyword evidence="2" id="KW-1185">Reference proteome</keyword>
<gene>
    <name evidence="1" type="ORF">MLD38_000577</name>
</gene>
<reference evidence="2" key="1">
    <citation type="journal article" date="2023" name="Front. Plant Sci.">
        <title>Chromosomal-level genome assembly of Melastoma candidum provides insights into trichome evolution.</title>
        <authorList>
            <person name="Zhong Y."/>
            <person name="Wu W."/>
            <person name="Sun C."/>
            <person name="Zou P."/>
            <person name="Liu Y."/>
            <person name="Dai S."/>
            <person name="Zhou R."/>
        </authorList>
    </citation>
    <scope>NUCLEOTIDE SEQUENCE [LARGE SCALE GENOMIC DNA]</scope>
</reference>
<accession>A0ACB9SA19</accession>
<organism evidence="1 2">
    <name type="scientific">Melastoma candidum</name>
    <dbReference type="NCBI Taxonomy" id="119954"/>
    <lineage>
        <taxon>Eukaryota</taxon>
        <taxon>Viridiplantae</taxon>
        <taxon>Streptophyta</taxon>
        <taxon>Embryophyta</taxon>
        <taxon>Tracheophyta</taxon>
        <taxon>Spermatophyta</taxon>
        <taxon>Magnoliopsida</taxon>
        <taxon>eudicotyledons</taxon>
        <taxon>Gunneridae</taxon>
        <taxon>Pentapetalae</taxon>
        <taxon>rosids</taxon>
        <taxon>malvids</taxon>
        <taxon>Myrtales</taxon>
        <taxon>Melastomataceae</taxon>
        <taxon>Melastomatoideae</taxon>
        <taxon>Melastomateae</taxon>
        <taxon>Melastoma</taxon>
    </lineage>
</organism>
<sequence length="220" mass="25468">MEEAVILLNWWASPFGTRVKIALSEKGVEYENREEDLFHNKSPLLLKSNPIHKSIPVLIHNDKPVCESLVILQYIDETWCNKSPLMPCDPYERARARFWADFADKKLYSKGRAVWEGKAEDMETAKKELMETLKLLEGELGEKQYFGGERFGYADVAVVPFYSWFYSLEKFGELSIVEECPKLVEWGKRCMLRPSVCGALPPQDKVYNLMLELKGLNQQH</sequence>
<proteinExistence type="predicted"/>
<evidence type="ECO:0000313" key="2">
    <source>
        <dbReference type="Proteomes" id="UP001057402"/>
    </source>
</evidence>
<dbReference type="EMBL" id="CM042880">
    <property type="protein sequence ID" value="KAI4388230.1"/>
    <property type="molecule type" value="Genomic_DNA"/>
</dbReference>